<proteinExistence type="predicted"/>
<dbReference type="Proteomes" id="UP000182715">
    <property type="component" value="Unassembled WGS sequence"/>
</dbReference>
<evidence type="ECO:0000313" key="2">
    <source>
        <dbReference type="Proteomes" id="UP000182715"/>
    </source>
</evidence>
<feature type="non-terminal residue" evidence="1">
    <location>
        <position position="1"/>
    </location>
</feature>
<sequence>VGVKYYRGRGIGRKCRLSGAAWKKIPPRFSGSGVWALIICSIHSPNIAKFR</sequence>
<organism evidence="1 2">
    <name type="scientific">Neisseria meningitidis serogroup B</name>
    <dbReference type="NCBI Taxonomy" id="491"/>
    <lineage>
        <taxon>Bacteria</taxon>
        <taxon>Pseudomonadati</taxon>
        <taxon>Pseudomonadota</taxon>
        <taxon>Betaproteobacteria</taxon>
        <taxon>Neisseriales</taxon>
        <taxon>Neisseriaceae</taxon>
        <taxon>Neisseria</taxon>
    </lineage>
</organism>
<dbReference type="AlphaFoldDB" id="A0A0H5QDA4"/>
<name>A0A0H5QDA4_NEIMI</name>
<reference evidence="1 2" key="1">
    <citation type="submission" date="2014-11" db="EMBL/GenBank/DDBJ databases">
        <authorList>
            <person name="Diene M.Seydina."/>
        </authorList>
    </citation>
    <scope>NUCLEOTIDE SEQUENCE [LARGE SCALE GENOMIC DNA]</scope>
    <source>
        <strain evidence="1 2">Neisseria meningitidis CHUV</strain>
    </source>
</reference>
<evidence type="ECO:0000313" key="1">
    <source>
        <dbReference type="EMBL" id="CRY99511.1"/>
    </source>
</evidence>
<protein>
    <submittedName>
        <fullName evidence="1">Uncharacterized protein</fullName>
    </submittedName>
</protein>
<dbReference type="EMBL" id="CVTF01000072">
    <property type="protein sequence ID" value="CRY99511.1"/>
    <property type="molecule type" value="Genomic_DNA"/>
</dbReference>
<accession>A0A0H5QDA4</accession>